<comment type="similarity">
    <text evidence="6">Belongs to the ThrE exporter (TC 2.A.79) family.</text>
</comment>
<dbReference type="PANTHER" id="PTHR34390:SF2">
    <property type="entry name" value="SUCCINATE TRANSPORTER SUBUNIT YJJP-RELATED"/>
    <property type="match status" value="1"/>
</dbReference>
<name>A0A1C6HJR5_9FIRM</name>
<dbReference type="InterPro" id="IPR010619">
    <property type="entry name" value="ThrE-like_N"/>
</dbReference>
<keyword evidence="5 7" id="KW-0472">Membrane</keyword>
<feature type="transmembrane region" description="Helical" evidence="7">
    <location>
        <begin position="52"/>
        <end position="70"/>
    </location>
</feature>
<sequence>MSPDRETPAADAQPLVDRMLCIGAGLLEHGAEVYRVEEALRRLGRAYGASEFSAFVIPSAIILTLSLPGAPSVSKMRQTRVGDTNLDLVDQYNQLVRDLCAAPGDTRQIDRRLAAIAARPGYPRWLQILVYGTGAASFALFFGGSWQDAVVAGLIGALLRGMGMALRGIRQNAFFVNLLCAAAGSAIAQLTAAWLPGAAADKITIGMLMTLVPGIVFTNALRDFMAGDALAGTIKVTEALLIGAGIAVGVSVMLAVLQPVLGVV</sequence>
<proteinExistence type="inferred from homology"/>
<evidence type="ECO:0000256" key="3">
    <source>
        <dbReference type="ARBA" id="ARBA00022692"/>
    </source>
</evidence>
<dbReference type="GO" id="GO:0005886">
    <property type="term" value="C:plasma membrane"/>
    <property type="evidence" value="ECO:0007669"/>
    <property type="project" value="UniProtKB-SubCell"/>
</dbReference>
<feature type="transmembrane region" description="Helical" evidence="7">
    <location>
        <begin position="173"/>
        <end position="197"/>
    </location>
</feature>
<evidence type="ECO:0000256" key="7">
    <source>
        <dbReference type="SAM" id="Phobius"/>
    </source>
</evidence>
<dbReference type="AlphaFoldDB" id="A0A1C6HJR5"/>
<feature type="domain" description="Threonine/serine exporter-like N-terminal" evidence="8">
    <location>
        <begin position="20"/>
        <end position="256"/>
    </location>
</feature>
<protein>
    <submittedName>
        <fullName evidence="9">Inner membrane protein YjjP</fullName>
    </submittedName>
</protein>
<evidence type="ECO:0000313" key="9">
    <source>
        <dbReference type="EMBL" id="SCJ57841.1"/>
    </source>
</evidence>
<dbReference type="InterPro" id="IPR050539">
    <property type="entry name" value="ThrE_Dicarb/AminoAcid_Exp"/>
</dbReference>
<feature type="transmembrane region" description="Helical" evidence="7">
    <location>
        <begin position="203"/>
        <end position="221"/>
    </location>
</feature>
<organism evidence="9">
    <name type="scientific">uncultured Anaerotruncus sp</name>
    <dbReference type="NCBI Taxonomy" id="905011"/>
    <lineage>
        <taxon>Bacteria</taxon>
        <taxon>Bacillati</taxon>
        <taxon>Bacillota</taxon>
        <taxon>Clostridia</taxon>
        <taxon>Eubacteriales</taxon>
        <taxon>Oscillospiraceae</taxon>
        <taxon>Anaerotruncus</taxon>
        <taxon>environmental samples</taxon>
    </lineage>
</organism>
<keyword evidence="3 7" id="KW-0812">Transmembrane</keyword>
<dbReference type="PANTHER" id="PTHR34390">
    <property type="entry name" value="UPF0442 PROTEIN YJJB-RELATED"/>
    <property type="match status" value="1"/>
</dbReference>
<evidence type="ECO:0000259" key="8">
    <source>
        <dbReference type="Pfam" id="PF06738"/>
    </source>
</evidence>
<feature type="transmembrane region" description="Helical" evidence="7">
    <location>
        <begin position="241"/>
        <end position="261"/>
    </location>
</feature>
<dbReference type="Pfam" id="PF06738">
    <property type="entry name" value="ThrE"/>
    <property type="match status" value="1"/>
</dbReference>
<reference evidence="9" key="1">
    <citation type="submission" date="2015-09" db="EMBL/GenBank/DDBJ databases">
        <authorList>
            <consortium name="Pathogen Informatics"/>
        </authorList>
    </citation>
    <scope>NUCLEOTIDE SEQUENCE</scope>
    <source>
        <strain evidence="9">2789STDY5834896</strain>
    </source>
</reference>
<keyword evidence="4 7" id="KW-1133">Transmembrane helix</keyword>
<gene>
    <name evidence="9" type="primary">yjjP</name>
    <name evidence="9" type="ORF">SAMEA3545359_00893</name>
</gene>
<keyword evidence="2" id="KW-1003">Cell membrane</keyword>
<dbReference type="EMBL" id="FMHG01000001">
    <property type="protein sequence ID" value="SCJ57841.1"/>
    <property type="molecule type" value="Genomic_DNA"/>
</dbReference>
<evidence type="ECO:0000256" key="1">
    <source>
        <dbReference type="ARBA" id="ARBA00004651"/>
    </source>
</evidence>
<comment type="subcellular location">
    <subcellularLocation>
        <location evidence="1">Cell membrane</location>
        <topology evidence="1">Multi-pass membrane protein</topology>
    </subcellularLocation>
</comment>
<evidence type="ECO:0000256" key="6">
    <source>
        <dbReference type="ARBA" id="ARBA00034125"/>
    </source>
</evidence>
<evidence type="ECO:0000256" key="2">
    <source>
        <dbReference type="ARBA" id="ARBA00022475"/>
    </source>
</evidence>
<dbReference type="GO" id="GO:0015744">
    <property type="term" value="P:succinate transport"/>
    <property type="evidence" value="ECO:0007669"/>
    <property type="project" value="TreeGrafter"/>
</dbReference>
<dbReference type="GO" id="GO:0022857">
    <property type="term" value="F:transmembrane transporter activity"/>
    <property type="evidence" value="ECO:0007669"/>
    <property type="project" value="InterPro"/>
</dbReference>
<evidence type="ECO:0000256" key="4">
    <source>
        <dbReference type="ARBA" id="ARBA00022989"/>
    </source>
</evidence>
<evidence type="ECO:0000256" key="5">
    <source>
        <dbReference type="ARBA" id="ARBA00023136"/>
    </source>
</evidence>
<accession>A0A1C6HJR5</accession>